<dbReference type="PANTHER" id="PTHR35787">
    <property type="entry name" value="GLYCEROL UPTAKE OPERON ANTITERMINATOR REGULATORY PROTEIN"/>
    <property type="match status" value="1"/>
</dbReference>
<protein>
    <recommendedName>
        <fullName evidence="1">Glycerol uptake operon antiterminator regulatory protein</fullName>
    </recommendedName>
</protein>
<keyword evidence="1" id="KW-0805">Transcription regulation</keyword>
<accession>A0A511UU58</accession>
<dbReference type="SUPFAM" id="SSF110391">
    <property type="entry name" value="GlpP-like"/>
    <property type="match status" value="1"/>
</dbReference>
<dbReference type="AlphaFoldDB" id="A0A511UU58"/>
<evidence type="ECO:0000313" key="3">
    <source>
        <dbReference type="Proteomes" id="UP000321491"/>
    </source>
</evidence>
<dbReference type="Pfam" id="PF04309">
    <property type="entry name" value="G3P_antiterm"/>
    <property type="match status" value="1"/>
</dbReference>
<comment type="function">
    <text evidence="1">Regulates expression of the glpD operon. In the presence of glycerol 3-phosphate (G3P) causes antitermination of transcription of glpD at the inverted repeat of the leader region to enhance its transcription. Binds and stabilizes glpD leader mRNA.</text>
</comment>
<dbReference type="InterPro" id="IPR013785">
    <property type="entry name" value="Aldolase_TIM"/>
</dbReference>
<name>A0A511UU58_9BACI</name>
<dbReference type="Gene3D" id="3.20.20.70">
    <property type="entry name" value="Aldolase class I"/>
    <property type="match status" value="1"/>
</dbReference>
<dbReference type="GO" id="GO:0045893">
    <property type="term" value="P:positive regulation of DNA-templated transcription"/>
    <property type="evidence" value="ECO:0007669"/>
    <property type="project" value="TreeGrafter"/>
</dbReference>
<dbReference type="Proteomes" id="UP000321491">
    <property type="component" value="Unassembled WGS sequence"/>
</dbReference>
<keyword evidence="3" id="KW-1185">Reference proteome</keyword>
<dbReference type="GO" id="GO:0001072">
    <property type="term" value="F:transcription antitermination factor activity, RNA binding"/>
    <property type="evidence" value="ECO:0007669"/>
    <property type="project" value="TreeGrafter"/>
</dbReference>
<keyword evidence="1" id="KW-0694">RNA-binding</keyword>
<dbReference type="RefSeq" id="WP_246118018.1">
    <property type="nucleotide sequence ID" value="NZ_BJXW01000004.1"/>
</dbReference>
<keyword evidence="1" id="KW-0804">Transcription</keyword>
<dbReference type="PANTHER" id="PTHR35787:SF1">
    <property type="entry name" value="GLYCEROL UPTAKE OPERON ANTITERMINATOR REGULATORY PROTEIN"/>
    <property type="match status" value="1"/>
</dbReference>
<dbReference type="InterPro" id="IPR006699">
    <property type="entry name" value="GlpP"/>
</dbReference>
<dbReference type="PIRSF" id="PIRSF016897">
    <property type="entry name" value="GlpP"/>
    <property type="match status" value="1"/>
</dbReference>
<comment type="caution">
    <text evidence="2">The sequence shown here is derived from an EMBL/GenBank/DDBJ whole genome shotgun (WGS) entry which is preliminary data.</text>
</comment>
<reference evidence="2 3" key="1">
    <citation type="submission" date="2019-07" db="EMBL/GenBank/DDBJ databases">
        <title>Whole genome shotgun sequence of Cerasibacillus quisquiliarum NBRC 102429.</title>
        <authorList>
            <person name="Hosoyama A."/>
            <person name="Uohara A."/>
            <person name="Ohji S."/>
            <person name="Ichikawa N."/>
        </authorList>
    </citation>
    <scope>NUCLEOTIDE SEQUENCE [LARGE SCALE GENOMIC DNA]</scope>
    <source>
        <strain evidence="2 3">NBRC 102429</strain>
    </source>
</reference>
<evidence type="ECO:0000313" key="2">
    <source>
        <dbReference type="EMBL" id="GEN30114.1"/>
    </source>
</evidence>
<dbReference type="EMBL" id="BJXW01000004">
    <property type="protein sequence ID" value="GEN30114.1"/>
    <property type="molecule type" value="Genomic_DNA"/>
</dbReference>
<proteinExistence type="predicted"/>
<dbReference type="GO" id="GO:0006071">
    <property type="term" value="P:glycerol metabolic process"/>
    <property type="evidence" value="ECO:0007669"/>
    <property type="project" value="UniProtKB-UniRule"/>
</dbReference>
<organism evidence="2 3">
    <name type="scientific">Cerasibacillus quisquiliarum</name>
    <dbReference type="NCBI Taxonomy" id="227865"/>
    <lineage>
        <taxon>Bacteria</taxon>
        <taxon>Bacillati</taxon>
        <taxon>Bacillota</taxon>
        <taxon>Bacilli</taxon>
        <taxon>Bacillales</taxon>
        <taxon>Bacillaceae</taxon>
        <taxon>Cerasibacillus</taxon>
    </lineage>
</organism>
<keyword evidence="1" id="KW-0319">Glycerol metabolism</keyword>
<sequence length="199" mass="22432">MKRDMELLFKQRLEKSKIIAAIKHPKSIERAIKYKHNLAAVILMTGNILTVKDYVKVLHREGLPVILHIEKIGGLHVDHYGIDFVAEYVKPFAIVTTKSNVINRAKAKGIFVIQRIFLIDTEVYDNLIESVDHFMPDIIEIMPCRVPDFIKKLSRVSPIPIITGGLLSTVEHGETALKHGAIAVTTSNSDLWKSGLIHH</sequence>
<dbReference type="GO" id="GO:0003723">
    <property type="term" value="F:RNA binding"/>
    <property type="evidence" value="ECO:0007669"/>
    <property type="project" value="UniProtKB-KW"/>
</dbReference>
<gene>
    <name evidence="2" type="primary">glpP_2</name>
    <name evidence="2" type="ORF">CQU01_03520</name>
</gene>
<evidence type="ECO:0000256" key="1">
    <source>
        <dbReference type="PIRNR" id="PIRNR016897"/>
    </source>
</evidence>